<dbReference type="Proteomes" id="UP000306628">
    <property type="component" value="Unassembled WGS sequence"/>
</dbReference>
<feature type="domain" description="Aminoglycoside phosphotransferase" evidence="1">
    <location>
        <begin position="130"/>
        <end position="219"/>
    </location>
</feature>
<organism evidence="2 3">
    <name type="scientific">Nonomuraea zeae</name>
    <dbReference type="NCBI Taxonomy" id="1642303"/>
    <lineage>
        <taxon>Bacteria</taxon>
        <taxon>Bacillati</taxon>
        <taxon>Actinomycetota</taxon>
        <taxon>Actinomycetes</taxon>
        <taxon>Streptosporangiales</taxon>
        <taxon>Streptosporangiaceae</taxon>
        <taxon>Nonomuraea</taxon>
    </lineage>
</organism>
<keyword evidence="3" id="KW-1185">Reference proteome</keyword>
<comment type="caution">
    <text evidence="2">The sequence shown here is derived from an EMBL/GenBank/DDBJ whole genome shotgun (WGS) entry which is preliminary data.</text>
</comment>
<dbReference type="OrthoDB" id="3816435at2"/>
<dbReference type="GO" id="GO:0016740">
    <property type="term" value="F:transferase activity"/>
    <property type="evidence" value="ECO:0007669"/>
    <property type="project" value="UniProtKB-KW"/>
</dbReference>
<accession>A0A5S4FDB4</accession>
<reference evidence="2 3" key="1">
    <citation type="submission" date="2019-05" db="EMBL/GenBank/DDBJ databases">
        <title>Draft genome sequence of Nonomuraea zeae DSM 100528.</title>
        <authorList>
            <person name="Saricaoglu S."/>
            <person name="Isik K."/>
        </authorList>
    </citation>
    <scope>NUCLEOTIDE SEQUENCE [LARGE SCALE GENOMIC DNA]</scope>
    <source>
        <strain evidence="2 3">DSM 100528</strain>
    </source>
</reference>
<dbReference type="AlphaFoldDB" id="A0A5S4FDB4"/>
<sequence length="271" mass="28664">MPPAERAPGGGPATGAVTRLTGLAACDGGEVPFRVVRKEFRPVRTGRHAPYADDPRHWAYWRREPLAYASGLLPCGPELAAPRCHGVVDDVVYLADVTGSPESPGLAARRLGAWQAGAAVPDVPWLAGHQLAQRLAVSEWTPVAADPRIAGLWRRQGELLDALARLPVVLTHGGFSPGNLLASEGTTVVLDWATLGAGPVGADLAATALGTLVSPMEDYLAGAAGRFRREDAELGYRATVALTGAGRVHWMLSRGMRLPEGYEEFVLSQTP</sequence>
<protein>
    <submittedName>
        <fullName evidence="2">Aminoglycoside phosphotransferase family protein</fullName>
    </submittedName>
</protein>
<dbReference type="SUPFAM" id="SSF56112">
    <property type="entry name" value="Protein kinase-like (PK-like)"/>
    <property type="match status" value="1"/>
</dbReference>
<keyword evidence="2" id="KW-0808">Transferase</keyword>
<dbReference type="Gene3D" id="3.90.1200.10">
    <property type="match status" value="1"/>
</dbReference>
<dbReference type="InterPro" id="IPR002575">
    <property type="entry name" value="Aminoglycoside_PTrfase"/>
</dbReference>
<proteinExistence type="predicted"/>
<gene>
    <name evidence="2" type="ORF">ETD85_55600</name>
</gene>
<evidence type="ECO:0000259" key="1">
    <source>
        <dbReference type="Pfam" id="PF01636"/>
    </source>
</evidence>
<dbReference type="InterPro" id="IPR011009">
    <property type="entry name" value="Kinase-like_dom_sf"/>
</dbReference>
<evidence type="ECO:0000313" key="3">
    <source>
        <dbReference type="Proteomes" id="UP000306628"/>
    </source>
</evidence>
<evidence type="ECO:0000313" key="2">
    <source>
        <dbReference type="EMBL" id="TMR16134.1"/>
    </source>
</evidence>
<dbReference type="Pfam" id="PF01636">
    <property type="entry name" value="APH"/>
    <property type="match status" value="1"/>
</dbReference>
<dbReference type="EMBL" id="VCKX01000383">
    <property type="protein sequence ID" value="TMR16134.1"/>
    <property type="molecule type" value="Genomic_DNA"/>
</dbReference>
<name>A0A5S4FDB4_9ACTN</name>